<dbReference type="OrthoDB" id="9795666at2"/>
<evidence type="ECO:0000259" key="5">
    <source>
        <dbReference type="Pfam" id="PF08281"/>
    </source>
</evidence>
<dbReference type="SUPFAM" id="SSF50998">
    <property type="entry name" value="Quinoprotein alcohol dehydrogenase-like"/>
    <property type="match status" value="2"/>
</dbReference>
<dbReference type="InterPro" id="IPR013325">
    <property type="entry name" value="RNA_pol_sigma_r2"/>
</dbReference>
<dbReference type="KEGG" id="uli:ETAA1_06950"/>
<dbReference type="InterPro" id="IPR011047">
    <property type="entry name" value="Quinoprotein_ADH-like_sf"/>
</dbReference>
<dbReference type="Gene3D" id="1.10.1740.10">
    <property type="match status" value="1"/>
</dbReference>
<dbReference type="GO" id="GO:0003677">
    <property type="term" value="F:DNA binding"/>
    <property type="evidence" value="ECO:0007669"/>
    <property type="project" value="InterPro"/>
</dbReference>
<reference evidence="7 8" key="1">
    <citation type="submission" date="2019-02" db="EMBL/GenBank/DDBJ databases">
        <title>Deep-cultivation of Planctomycetes and their phenomic and genomic characterization uncovers novel biology.</title>
        <authorList>
            <person name="Wiegand S."/>
            <person name="Jogler M."/>
            <person name="Boedeker C."/>
            <person name="Pinto D."/>
            <person name="Vollmers J."/>
            <person name="Rivas-Marin E."/>
            <person name="Kohn T."/>
            <person name="Peeters S.H."/>
            <person name="Heuer A."/>
            <person name="Rast P."/>
            <person name="Oberbeckmann S."/>
            <person name="Bunk B."/>
            <person name="Jeske O."/>
            <person name="Meyerdierks A."/>
            <person name="Storesund J.E."/>
            <person name="Kallscheuer N."/>
            <person name="Luecker S."/>
            <person name="Lage O.M."/>
            <person name="Pohl T."/>
            <person name="Merkel B.J."/>
            <person name="Hornburger P."/>
            <person name="Mueller R.-W."/>
            <person name="Bruemmer F."/>
            <person name="Labrenz M."/>
            <person name="Spormann A.M."/>
            <person name="Op den Camp H."/>
            <person name="Overmann J."/>
            <person name="Amann R."/>
            <person name="Jetten M.S.M."/>
            <person name="Mascher T."/>
            <person name="Medema M.H."/>
            <person name="Devos D.P."/>
            <person name="Kaster A.-K."/>
            <person name="Ovreas L."/>
            <person name="Rohde M."/>
            <person name="Galperin M.Y."/>
            <person name="Jogler C."/>
        </authorList>
    </citation>
    <scope>NUCLEOTIDE SEQUENCE [LARGE SCALE GENOMIC DNA]</scope>
    <source>
        <strain evidence="7 8">ETA_A1</strain>
    </source>
</reference>
<dbReference type="Pfam" id="PF00400">
    <property type="entry name" value="WD40"/>
    <property type="match status" value="1"/>
</dbReference>
<evidence type="ECO:0000313" key="7">
    <source>
        <dbReference type="EMBL" id="QDU18799.1"/>
    </source>
</evidence>
<dbReference type="InterPro" id="IPR002372">
    <property type="entry name" value="PQQ_rpt_dom"/>
</dbReference>
<dbReference type="PANTHER" id="PTHR19879:SF9">
    <property type="entry name" value="TRANSCRIPTION INITIATION FACTOR TFIID SUBUNIT 5"/>
    <property type="match status" value="1"/>
</dbReference>
<dbReference type="RefSeq" id="WP_145234327.1">
    <property type="nucleotide sequence ID" value="NZ_CP036273.1"/>
</dbReference>
<evidence type="ECO:0000313" key="8">
    <source>
        <dbReference type="Proteomes" id="UP000319576"/>
    </source>
</evidence>
<dbReference type="Gene3D" id="1.10.10.10">
    <property type="entry name" value="Winged helix-like DNA-binding domain superfamily/Winged helix DNA-binding domain"/>
    <property type="match status" value="1"/>
</dbReference>
<dbReference type="InterPro" id="IPR014284">
    <property type="entry name" value="RNA_pol_sigma-70_dom"/>
</dbReference>
<dbReference type="GO" id="GO:0005829">
    <property type="term" value="C:cytosol"/>
    <property type="evidence" value="ECO:0007669"/>
    <property type="project" value="UniProtKB-ARBA"/>
</dbReference>
<dbReference type="SUPFAM" id="SSF50952">
    <property type="entry name" value="Soluble quinoprotein glucose dehydrogenase"/>
    <property type="match status" value="1"/>
</dbReference>
<dbReference type="InterPro" id="IPR036388">
    <property type="entry name" value="WH-like_DNA-bd_sf"/>
</dbReference>
<keyword evidence="2" id="KW-0677">Repeat</keyword>
<dbReference type="InterPro" id="IPR011041">
    <property type="entry name" value="Quinoprot_gluc/sorb_DH_b-prop"/>
</dbReference>
<evidence type="ECO:0000256" key="1">
    <source>
        <dbReference type="ARBA" id="ARBA00022574"/>
    </source>
</evidence>
<dbReference type="Gene3D" id="2.130.10.10">
    <property type="entry name" value="YVTN repeat-like/Quinoprotein amine dehydrogenase"/>
    <property type="match status" value="4"/>
</dbReference>
<protein>
    <submittedName>
        <fullName evidence="7">ECF RNA polymerase sigma factor SigE</fullName>
    </submittedName>
</protein>
<dbReference type="InterPro" id="IPR013249">
    <property type="entry name" value="RNA_pol_sigma70_r4_t2"/>
</dbReference>
<dbReference type="EMBL" id="CP036273">
    <property type="protein sequence ID" value="QDU18799.1"/>
    <property type="molecule type" value="Genomic_DNA"/>
</dbReference>
<evidence type="ECO:0000259" key="4">
    <source>
        <dbReference type="Pfam" id="PF04542"/>
    </source>
</evidence>
<dbReference type="SUPFAM" id="SSF88659">
    <property type="entry name" value="Sigma3 and sigma4 domains of RNA polymerase sigma factors"/>
    <property type="match status" value="1"/>
</dbReference>
<dbReference type="InterPro" id="IPR007627">
    <property type="entry name" value="RNA_pol_sigma70_r2"/>
</dbReference>
<proteinExistence type="predicted"/>
<sequence length="874" mass="89411">MLPALARQFAADAAVPDAELLLRYARAADPAAFELLVWRHGAMVWAACRRVLGADTAAAEDASQAAFAALARHAGRVRAVGPWLHRVAVRAAIDLRAAGRGRRELPAALPDPHPGPERVAAGREDAAAIDAAVNALPEKLRTAFVLCELEGRSNADAAAALGCPVGTVESRLTRARQRLRARLAAGGVAPAVAVLPATVRAALLRPPSATVRALAARAAGGPGNLRLVVAAGLVLAASAVGFGLSASEPPPAPPPPAAPAPTVDPPAAAKVVARFGAPGMRHAGPVADVAFAPDGARLASVGPDAVRVWTADSGAAVFAVTHPGGTIQRVRYTADGKELRAVALNAPGKGGEVWHIHPATGAVTKKVPLPAAGGGPFDAQFSDDGKLLAVHTPGDRTVAVADAATGESRWAFELPRGDTPTAVAFSRDNQLLLVGTRGGAVTTLDAATGGSPKTIYGPITPVTAVAMSPSARTVVAAFGKTGVTAWDRATGDWKWGTGARGDGGLRFSRDGKLLFRAAVGVHASTIDPDDGRLPNTCGVLGTFFDGMVQGTCVALHTAPHYHGDDRVAFGTAGGAVVIYGVTENAGKPTTASPEPAGAPELLSFTPDGKTLRGWAGDWFAWDVASGKQSRLTSMGWKRVPLSPDGRVIAEQTESSWLRDRNDPHGGVRLVLSDAMMNRPTVFLAGVKYRVAWLDYTPDGHLLGAAPDGSLRVWDAATGDERLMLAGHAAPPTAQAVSRDAQVLVTAAADGVRVWSLTTGKKTAQFALDAPATHAAASADGSRVAVAGGGRVVLWDAAGRKELARVTGFGPVALSPDGSRLAAVSGAEVRVWSADGAARAVLRHAGPVTGLAFAPDGRTLAVATSDVPVTLWAVN</sequence>
<dbReference type="InterPro" id="IPR001680">
    <property type="entry name" value="WD40_rpt"/>
</dbReference>
<evidence type="ECO:0000259" key="6">
    <source>
        <dbReference type="Pfam" id="PF13360"/>
    </source>
</evidence>
<evidence type="ECO:0000256" key="2">
    <source>
        <dbReference type="ARBA" id="ARBA00022737"/>
    </source>
</evidence>
<dbReference type="Pfam" id="PF08281">
    <property type="entry name" value="Sigma70_r4_2"/>
    <property type="match status" value="1"/>
</dbReference>
<dbReference type="PROSITE" id="PS00678">
    <property type="entry name" value="WD_REPEATS_1"/>
    <property type="match status" value="1"/>
</dbReference>
<feature type="domain" description="RNA polymerase sigma factor 70 region 4 type 2" evidence="5">
    <location>
        <begin position="128"/>
        <end position="179"/>
    </location>
</feature>
<dbReference type="Pfam" id="PF04542">
    <property type="entry name" value="Sigma70_r2"/>
    <property type="match status" value="1"/>
</dbReference>
<dbReference type="InterPro" id="IPR015943">
    <property type="entry name" value="WD40/YVTN_repeat-like_dom_sf"/>
</dbReference>
<dbReference type="PANTHER" id="PTHR19879">
    <property type="entry name" value="TRANSCRIPTION INITIATION FACTOR TFIID"/>
    <property type="match status" value="1"/>
</dbReference>
<keyword evidence="8" id="KW-1185">Reference proteome</keyword>
<accession>A0A517XMR3</accession>
<feature type="repeat" description="WD" evidence="3">
    <location>
        <begin position="683"/>
        <end position="723"/>
    </location>
</feature>
<name>A0A517XMR3_9BACT</name>
<feature type="domain" description="RNA polymerase sigma-70 region 2" evidence="4">
    <location>
        <begin position="37"/>
        <end position="96"/>
    </location>
</feature>
<dbReference type="InterPro" id="IPR013324">
    <property type="entry name" value="RNA_pol_sigma_r3/r4-like"/>
</dbReference>
<dbReference type="AlphaFoldDB" id="A0A517XMR3"/>
<organism evidence="7 8">
    <name type="scientific">Urbifossiella limnaea</name>
    <dbReference type="NCBI Taxonomy" id="2528023"/>
    <lineage>
        <taxon>Bacteria</taxon>
        <taxon>Pseudomonadati</taxon>
        <taxon>Planctomycetota</taxon>
        <taxon>Planctomycetia</taxon>
        <taxon>Gemmatales</taxon>
        <taxon>Gemmataceae</taxon>
        <taxon>Urbifossiella</taxon>
    </lineage>
</organism>
<dbReference type="NCBIfam" id="TIGR02937">
    <property type="entry name" value="sigma70-ECF"/>
    <property type="match status" value="1"/>
</dbReference>
<dbReference type="Proteomes" id="UP000319576">
    <property type="component" value="Chromosome"/>
</dbReference>
<dbReference type="GO" id="GO:0006352">
    <property type="term" value="P:DNA-templated transcription initiation"/>
    <property type="evidence" value="ECO:0007669"/>
    <property type="project" value="InterPro"/>
</dbReference>
<gene>
    <name evidence="7" type="primary">sigE_4</name>
    <name evidence="7" type="ORF">ETAA1_06950</name>
</gene>
<dbReference type="PROSITE" id="PS50294">
    <property type="entry name" value="WD_REPEATS_REGION"/>
    <property type="match status" value="1"/>
</dbReference>
<feature type="repeat" description="WD" evidence="3">
    <location>
        <begin position="840"/>
        <end position="874"/>
    </location>
</feature>
<keyword evidence="1 3" id="KW-0853">WD repeat</keyword>
<evidence type="ECO:0000256" key="3">
    <source>
        <dbReference type="PROSITE-ProRule" id="PRU00221"/>
    </source>
</evidence>
<dbReference type="SMART" id="SM00320">
    <property type="entry name" value="WD40"/>
    <property type="match status" value="8"/>
</dbReference>
<dbReference type="Pfam" id="PF13360">
    <property type="entry name" value="PQQ_2"/>
    <property type="match status" value="1"/>
</dbReference>
<dbReference type="InterPro" id="IPR019775">
    <property type="entry name" value="WD40_repeat_CS"/>
</dbReference>
<dbReference type="GO" id="GO:0016987">
    <property type="term" value="F:sigma factor activity"/>
    <property type="evidence" value="ECO:0007669"/>
    <property type="project" value="InterPro"/>
</dbReference>
<dbReference type="PROSITE" id="PS50082">
    <property type="entry name" value="WD_REPEATS_2"/>
    <property type="match status" value="2"/>
</dbReference>
<dbReference type="SUPFAM" id="SSF88946">
    <property type="entry name" value="Sigma2 domain of RNA polymerase sigma factors"/>
    <property type="match status" value="1"/>
</dbReference>
<feature type="domain" description="Pyrrolo-quinoline quinone repeat" evidence="6">
    <location>
        <begin position="347"/>
        <end position="497"/>
    </location>
</feature>